<reference evidence="6" key="1">
    <citation type="journal article" date="2014" name="Int. J. Syst. Evol. Microbiol.">
        <title>Complete genome sequence of Corynebacterium casei LMG S-19264T (=DSM 44701T), isolated from a smear-ripened cheese.</title>
        <authorList>
            <consortium name="US DOE Joint Genome Institute (JGI-PGF)"/>
            <person name="Walter F."/>
            <person name="Albersmeier A."/>
            <person name="Kalinowski J."/>
            <person name="Ruckert C."/>
        </authorList>
    </citation>
    <scope>NUCLEOTIDE SEQUENCE</scope>
    <source>
        <strain evidence="6">JCM 4646</strain>
    </source>
</reference>
<evidence type="ECO:0000256" key="3">
    <source>
        <dbReference type="ARBA" id="ARBA00023163"/>
    </source>
</evidence>
<evidence type="ECO:0000256" key="4">
    <source>
        <dbReference type="PROSITE-ProRule" id="PRU00335"/>
    </source>
</evidence>
<dbReference type="AlphaFoldDB" id="A0A919G1G8"/>
<evidence type="ECO:0000259" key="5">
    <source>
        <dbReference type="PROSITE" id="PS50977"/>
    </source>
</evidence>
<evidence type="ECO:0000313" key="7">
    <source>
        <dbReference type="Proteomes" id="UP000617734"/>
    </source>
</evidence>
<dbReference type="PROSITE" id="PS50977">
    <property type="entry name" value="HTH_TETR_2"/>
    <property type="match status" value="1"/>
</dbReference>
<evidence type="ECO:0000256" key="2">
    <source>
        <dbReference type="ARBA" id="ARBA00023125"/>
    </source>
</evidence>
<dbReference type="SUPFAM" id="SSF46689">
    <property type="entry name" value="Homeodomain-like"/>
    <property type="match status" value="1"/>
</dbReference>
<dbReference type="GeneID" id="95355127"/>
<proteinExistence type="predicted"/>
<dbReference type="InterPro" id="IPR050109">
    <property type="entry name" value="HTH-type_TetR-like_transc_reg"/>
</dbReference>
<dbReference type="Pfam" id="PF00440">
    <property type="entry name" value="TetR_N"/>
    <property type="match status" value="1"/>
</dbReference>
<dbReference type="Gene3D" id="1.10.357.10">
    <property type="entry name" value="Tetracycline Repressor, domain 2"/>
    <property type="match status" value="1"/>
</dbReference>
<reference evidence="6" key="2">
    <citation type="submission" date="2020-09" db="EMBL/GenBank/DDBJ databases">
        <authorList>
            <person name="Sun Q."/>
            <person name="Ohkuma M."/>
        </authorList>
    </citation>
    <scope>NUCLEOTIDE SEQUENCE</scope>
    <source>
        <strain evidence="6">JCM 4646</strain>
    </source>
</reference>
<dbReference type="PANTHER" id="PTHR30055:SF234">
    <property type="entry name" value="HTH-TYPE TRANSCRIPTIONAL REGULATOR BETI"/>
    <property type="match status" value="1"/>
</dbReference>
<dbReference type="EMBL" id="BNBO01000029">
    <property type="protein sequence ID" value="GHH76403.1"/>
    <property type="molecule type" value="Genomic_DNA"/>
</dbReference>
<keyword evidence="7" id="KW-1185">Reference proteome</keyword>
<dbReference type="RefSeq" id="WP_190212916.1">
    <property type="nucleotide sequence ID" value="NZ_BNBO01000029.1"/>
</dbReference>
<name>A0A919G1G8_9ACTN</name>
<dbReference type="GO" id="GO:0003700">
    <property type="term" value="F:DNA-binding transcription factor activity"/>
    <property type="evidence" value="ECO:0007669"/>
    <property type="project" value="TreeGrafter"/>
</dbReference>
<sequence length="197" mass="20222">MARPPRYDETQLLDAAVRLAAAAGPTAVTMTAVAKEVGAPSGSVYHRFPQRPALLAELWLRTVERFQAGWLAALAAPGDPVAAAAAAARHVVAWSRLNPREAAVLLYGPDDYGRADWPAGAAERAARGTAQVRAALAGLTGRLGGADPEAVTLALVDLPLAVVRRHLRAGAPLPPGAERLAGLAATRLLAPGADTGA</sequence>
<protein>
    <submittedName>
        <fullName evidence="6">Transcriptional regulator, TetR family protein</fullName>
    </submittedName>
</protein>
<evidence type="ECO:0000256" key="1">
    <source>
        <dbReference type="ARBA" id="ARBA00023015"/>
    </source>
</evidence>
<dbReference type="Proteomes" id="UP000617734">
    <property type="component" value="Unassembled WGS sequence"/>
</dbReference>
<accession>A0A919G1G8</accession>
<feature type="domain" description="HTH tetR-type" evidence="5">
    <location>
        <begin position="6"/>
        <end position="66"/>
    </location>
</feature>
<dbReference type="GO" id="GO:0000976">
    <property type="term" value="F:transcription cis-regulatory region binding"/>
    <property type="evidence" value="ECO:0007669"/>
    <property type="project" value="TreeGrafter"/>
</dbReference>
<dbReference type="InterPro" id="IPR001647">
    <property type="entry name" value="HTH_TetR"/>
</dbReference>
<feature type="DNA-binding region" description="H-T-H motif" evidence="4">
    <location>
        <begin position="29"/>
        <end position="48"/>
    </location>
</feature>
<keyword evidence="2 4" id="KW-0238">DNA-binding</keyword>
<gene>
    <name evidence="6" type="ORF">GCM10018781_47510</name>
</gene>
<evidence type="ECO:0000313" key="6">
    <source>
        <dbReference type="EMBL" id="GHH76403.1"/>
    </source>
</evidence>
<comment type="caution">
    <text evidence="6">The sequence shown here is derived from an EMBL/GenBank/DDBJ whole genome shotgun (WGS) entry which is preliminary data.</text>
</comment>
<dbReference type="PANTHER" id="PTHR30055">
    <property type="entry name" value="HTH-TYPE TRANSCRIPTIONAL REGULATOR RUTR"/>
    <property type="match status" value="1"/>
</dbReference>
<dbReference type="InterPro" id="IPR009057">
    <property type="entry name" value="Homeodomain-like_sf"/>
</dbReference>
<organism evidence="6 7">
    <name type="scientific">Kitasatospora indigofera</name>
    <dbReference type="NCBI Taxonomy" id="67307"/>
    <lineage>
        <taxon>Bacteria</taxon>
        <taxon>Bacillati</taxon>
        <taxon>Actinomycetota</taxon>
        <taxon>Actinomycetes</taxon>
        <taxon>Kitasatosporales</taxon>
        <taxon>Streptomycetaceae</taxon>
        <taxon>Kitasatospora</taxon>
    </lineage>
</organism>
<keyword evidence="1" id="KW-0805">Transcription regulation</keyword>
<keyword evidence="3" id="KW-0804">Transcription</keyword>